<name>A0A1H3TUD6_9BACT</name>
<gene>
    <name evidence="1" type="ORF">SAMN05444412_12120</name>
</gene>
<accession>A0A1H3TUD6</accession>
<evidence type="ECO:0000313" key="2">
    <source>
        <dbReference type="Proteomes" id="UP000199663"/>
    </source>
</evidence>
<evidence type="ECO:0000313" key="1">
    <source>
        <dbReference type="EMBL" id="SDZ53295.1"/>
    </source>
</evidence>
<comment type="caution">
    <text evidence="1">The sequence shown here is derived from an EMBL/GenBank/DDBJ whole genome shotgun (WGS) entry which is preliminary data.</text>
</comment>
<proteinExistence type="predicted"/>
<keyword evidence="2" id="KW-1185">Reference proteome</keyword>
<protein>
    <submittedName>
        <fullName evidence="1">Uncharacterized protein</fullName>
    </submittedName>
</protein>
<dbReference type="EMBL" id="FNQC01000021">
    <property type="protein sequence ID" value="SDZ53295.1"/>
    <property type="molecule type" value="Genomic_DNA"/>
</dbReference>
<organism evidence="1 2">
    <name type="scientific">Rhodonellum ikkaensis</name>
    <dbReference type="NCBI Taxonomy" id="336829"/>
    <lineage>
        <taxon>Bacteria</taxon>
        <taxon>Pseudomonadati</taxon>
        <taxon>Bacteroidota</taxon>
        <taxon>Cytophagia</taxon>
        <taxon>Cytophagales</taxon>
        <taxon>Cytophagaceae</taxon>
        <taxon>Rhodonellum</taxon>
    </lineage>
</organism>
<reference evidence="1 2" key="1">
    <citation type="submission" date="2016-10" db="EMBL/GenBank/DDBJ databases">
        <authorList>
            <person name="Varghese N."/>
            <person name="Submissions S."/>
        </authorList>
    </citation>
    <scope>NUCLEOTIDE SEQUENCE [LARGE SCALE GENOMIC DNA]</scope>
    <source>
        <strain evidence="1 2">DSM 17997</strain>
    </source>
</reference>
<dbReference type="RefSeq" id="WP_019600257.1">
    <property type="nucleotide sequence ID" value="NZ_FNQC01000021.1"/>
</dbReference>
<dbReference type="Proteomes" id="UP000199663">
    <property type="component" value="Unassembled WGS sequence"/>
</dbReference>
<sequence>MNNHKISFELINSKEIELKHFWQKAFLGFPKTSMESMILMTGSKFQSKHPFWIKNQTLTDPTWSQRPNSKLGALCLPGMVPKSYLVGLAKGILLN</sequence>